<evidence type="ECO:0000313" key="2">
    <source>
        <dbReference type="Proteomes" id="UP001178148"/>
    </source>
</evidence>
<name>A0AA90SNR5_9GAMM</name>
<organism evidence="1 2">
    <name type="scientific">Candidatus Endonucleibacter bathymodioli</name>
    <dbReference type="NCBI Taxonomy" id="539814"/>
    <lineage>
        <taxon>Bacteria</taxon>
        <taxon>Pseudomonadati</taxon>
        <taxon>Pseudomonadota</taxon>
        <taxon>Gammaproteobacteria</taxon>
        <taxon>Oceanospirillales</taxon>
        <taxon>Endozoicomonadaceae</taxon>
        <taxon>Candidatus Endonucleibacter</taxon>
    </lineage>
</organism>
<comment type="caution">
    <text evidence="1">The sequence shown here is derived from an EMBL/GenBank/DDBJ whole genome shotgun (WGS) entry which is preliminary data.</text>
</comment>
<protein>
    <submittedName>
        <fullName evidence="1">Uncharacterized protein</fullName>
    </submittedName>
</protein>
<gene>
    <name evidence="1" type="ORF">QS748_14905</name>
</gene>
<dbReference type="AlphaFoldDB" id="A0AA90SNR5"/>
<feature type="non-terminal residue" evidence="1">
    <location>
        <position position="1"/>
    </location>
</feature>
<dbReference type="EMBL" id="JASXSV010000068">
    <property type="protein sequence ID" value="MDP0590401.1"/>
    <property type="molecule type" value="Genomic_DNA"/>
</dbReference>
<keyword evidence="2" id="KW-1185">Reference proteome</keyword>
<dbReference type="Proteomes" id="UP001178148">
    <property type="component" value="Unassembled WGS sequence"/>
</dbReference>
<reference evidence="1 2" key="1">
    <citation type="journal article" date="2023" name="bioRxiv">
        <title>An intranuclear bacterial parasite of deep-sea mussels expresses apoptosis inhibitors acquired from its host.</title>
        <authorList>
            <person name="Gonzalez Porras M.A."/>
            <person name="Assie A."/>
            <person name="Tietjen M."/>
            <person name="Violette M."/>
            <person name="Kleiner M."/>
            <person name="Gruber-Vodicka H."/>
            <person name="Dubilier N."/>
            <person name="Leisch N."/>
        </authorList>
    </citation>
    <scope>NUCLEOTIDE SEQUENCE [LARGE SCALE GENOMIC DNA]</scope>
    <source>
        <strain evidence="1">IAP13</strain>
    </source>
</reference>
<accession>A0AA90SNR5</accession>
<proteinExistence type="predicted"/>
<evidence type="ECO:0000313" key="1">
    <source>
        <dbReference type="EMBL" id="MDP0590401.1"/>
    </source>
</evidence>
<sequence length="504" mass="53166">TICNLQTCLIGILAGNGNVQNLNIDSANITNTGYTGAVAKVMDDNALMRFIRIDKIFIGGGDCTVSSVGAVAGLVQGSSRLNDIMVANSFVEVIQSSGSGDVYHCFVGGVAGEVAGFSQLNGITIINSNVIVTGHNSAAAGVAARVSDHGVIDNVTVTNTHIEARNNRSSAGAGLGVVTQASALSNINVTNSTVKVFEIFSFAGGAAGQLRDDAVVQKATVSNTRIETMDGYSWLGVGVGWMSGASNFTVLNSINNTMEVHGEISYSGVGAGAVIGNANFFEIMGINTLIEVDSCGVYVSWGVGFVERNCIISNVQVIDSKMIIKRVSGVAARAVVGMDDDHPYAQHERVLNVTVTNSLIEVSGSETVGICPEGVLGEGVGICDSSSVEYCDGMCLGNATGEGVSIRTMNNDIVYVVYDNKVHDGKNTGNKHIYVMKSPHNKCQLNESHFLINDCGLKDEDFEGHENIKEMPWVGDCSGFVADKTTKHIIRHIIRHTTEHTSEL</sequence>